<dbReference type="SUPFAM" id="SSF117281">
    <property type="entry name" value="Kelch motif"/>
    <property type="match status" value="1"/>
</dbReference>
<protein>
    <recommendedName>
        <fullName evidence="1">F-box domain-containing protein</fullName>
    </recommendedName>
</protein>
<dbReference type="PROSITE" id="PS50181">
    <property type="entry name" value="FBOX"/>
    <property type="match status" value="1"/>
</dbReference>
<dbReference type="SMART" id="SM00256">
    <property type="entry name" value="FBOX"/>
    <property type="match status" value="1"/>
</dbReference>
<comment type="caution">
    <text evidence="2">The sequence shown here is derived from an EMBL/GenBank/DDBJ whole genome shotgun (WGS) entry which is preliminary data.</text>
</comment>
<name>A0ABD1YRB6_9MARC</name>
<dbReference type="Gene3D" id="1.20.1280.50">
    <property type="match status" value="1"/>
</dbReference>
<evidence type="ECO:0000313" key="2">
    <source>
        <dbReference type="EMBL" id="KAL2633318.1"/>
    </source>
</evidence>
<dbReference type="PANTHER" id="PTHR31672">
    <property type="entry name" value="BNACNNG10540D PROTEIN"/>
    <property type="match status" value="1"/>
</dbReference>
<dbReference type="InterPro" id="IPR015915">
    <property type="entry name" value="Kelch-typ_b-propeller"/>
</dbReference>
<reference evidence="2 3" key="1">
    <citation type="submission" date="2024-09" db="EMBL/GenBank/DDBJ databases">
        <title>Chromosome-scale assembly of Riccia fluitans.</title>
        <authorList>
            <person name="Paukszto L."/>
            <person name="Sawicki J."/>
            <person name="Karawczyk K."/>
            <person name="Piernik-Szablinska J."/>
            <person name="Szczecinska M."/>
            <person name="Mazdziarz M."/>
        </authorList>
    </citation>
    <scope>NUCLEOTIDE SEQUENCE [LARGE SCALE GENOMIC DNA]</scope>
    <source>
        <strain evidence="2">Rf_01</strain>
        <tissue evidence="2">Aerial parts of the thallus</tissue>
    </source>
</reference>
<gene>
    <name evidence="2" type="ORF">R1flu_004797</name>
</gene>
<evidence type="ECO:0000313" key="3">
    <source>
        <dbReference type="Proteomes" id="UP001605036"/>
    </source>
</evidence>
<dbReference type="PANTHER" id="PTHR31672:SF2">
    <property type="entry name" value="F-BOX DOMAIN-CONTAINING PROTEIN"/>
    <property type="match status" value="1"/>
</dbReference>
<accession>A0ABD1YRB6</accession>
<dbReference type="SUPFAM" id="SSF81383">
    <property type="entry name" value="F-box domain"/>
    <property type="match status" value="1"/>
</dbReference>
<evidence type="ECO:0000259" key="1">
    <source>
        <dbReference type="PROSITE" id="PS50181"/>
    </source>
</evidence>
<dbReference type="InterPro" id="IPR036047">
    <property type="entry name" value="F-box-like_dom_sf"/>
</dbReference>
<dbReference type="InterPro" id="IPR001810">
    <property type="entry name" value="F-box_dom"/>
</dbReference>
<dbReference type="InterPro" id="IPR050796">
    <property type="entry name" value="SCF_F-box_component"/>
</dbReference>
<keyword evidence="3" id="KW-1185">Reference proteome</keyword>
<dbReference type="EMBL" id="JBHFFA010000003">
    <property type="protein sequence ID" value="KAL2633318.1"/>
    <property type="molecule type" value="Genomic_DNA"/>
</dbReference>
<dbReference type="Proteomes" id="UP001605036">
    <property type="component" value="Unassembled WGS sequence"/>
</dbReference>
<feature type="domain" description="F-box" evidence="1">
    <location>
        <begin position="64"/>
        <end position="110"/>
    </location>
</feature>
<proteinExistence type="predicted"/>
<sequence>MLIAHIVLWKERMRRYRKSVAKRSRMLKTRVRQLGDNMLTKFLIENTARPAVKDEIRSPNDMDSAVWGFLPDDILESVLTMLPFDDLISMRYVCKQWNSVILSRGMYPTDPNPKLLCNMSGSFTTYNQSKANWTQRSLDFVENHTDLYLATSDGGLLCFQNRETGALIMCNPASKSWRLLPPPLFEISMDVETGEGRSLDMIGIGHVRFHATRSRSWNARMTKCVVGMSCDGKENYRIVVSSMLTKRPQTQVYDFATDSWYIGADPPTVTWFRRSPVSSNNCLFCVVRGLRDGANDDVWDWSVIKYDLELDAWCDIPMPRHRIRDNIFAIELAEHQGHVRMFLRLVHSLIFHCWELNGDSASWFVLAELQHEVNDKLAGTRYWDLCLAGGNLIYLMLVNVWDEEILRFVQCYDLTTKSWSRLPHIDPLNSYDCQMCLFQPSLTVAV</sequence>
<dbReference type="AlphaFoldDB" id="A0ABD1YRB6"/>
<organism evidence="2 3">
    <name type="scientific">Riccia fluitans</name>
    <dbReference type="NCBI Taxonomy" id="41844"/>
    <lineage>
        <taxon>Eukaryota</taxon>
        <taxon>Viridiplantae</taxon>
        <taxon>Streptophyta</taxon>
        <taxon>Embryophyta</taxon>
        <taxon>Marchantiophyta</taxon>
        <taxon>Marchantiopsida</taxon>
        <taxon>Marchantiidae</taxon>
        <taxon>Marchantiales</taxon>
        <taxon>Ricciaceae</taxon>
        <taxon>Riccia</taxon>
    </lineage>
</organism>
<dbReference type="Pfam" id="PF00646">
    <property type="entry name" value="F-box"/>
    <property type="match status" value="1"/>
</dbReference>
<dbReference type="Gene3D" id="2.120.10.80">
    <property type="entry name" value="Kelch-type beta propeller"/>
    <property type="match status" value="1"/>
</dbReference>